<dbReference type="PATRIC" id="fig|1127483.3.peg.6233"/>
<name>H1SDC4_9BURK</name>
<dbReference type="EMBL" id="AHJE01000090">
    <property type="protein sequence ID" value="EHP39493.1"/>
    <property type="molecule type" value="Genomic_DNA"/>
</dbReference>
<dbReference type="PANTHER" id="PTHR43428:SF1">
    <property type="entry name" value="ARSENATE REDUCTASE"/>
    <property type="match status" value="1"/>
</dbReference>
<evidence type="ECO:0000313" key="3">
    <source>
        <dbReference type="EMBL" id="EHP39493.1"/>
    </source>
</evidence>
<protein>
    <submittedName>
        <fullName evidence="3">Putative arsenate reductase</fullName>
    </submittedName>
</protein>
<dbReference type="Gene3D" id="3.40.50.2300">
    <property type="match status" value="1"/>
</dbReference>
<sequence length="67" mass="7288">MSEKAYNVLFICTGNSARPILSEGLMNHQGKGRFQAYSAGSHPTGIVYPRALATLRRYGHIGHIGQS</sequence>
<dbReference type="InterPro" id="IPR036196">
    <property type="entry name" value="Ptyr_pPase_sf"/>
</dbReference>
<evidence type="ECO:0000256" key="1">
    <source>
        <dbReference type="ARBA" id="ARBA00022849"/>
    </source>
</evidence>
<dbReference type="InterPro" id="IPR023485">
    <property type="entry name" value="Ptyr_pPase"/>
</dbReference>
<dbReference type="SUPFAM" id="SSF52788">
    <property type="entry name" value="Phosphotyrosine protein phosphatases I"/>
    <property type="match status" value="1"/>
</dbReference>
<dbReference type="Pfam" id="PF01451">
    <property type="entry name" value="LMWPc"/>
    <property type="match status" value="1"/>
</dbReference>
<keyword evidence="1" id="KW-0059">Arsenical resistance</keyword>
<evidence type="ECO:0000313" key="4">
    <source>
        <dbReference type="Proteomes" id="UP000005808"/>
    </source>
</evidence>
<comment type="caution">
    <text evidence="3">The sequence shown here is derived from an EMBL/GenBank/DDBJ whole genome shotgun (WGS) entry which is preliminary data.</text>
</comment>
<feature type="domain" description="Phosphotyrosine protein phosphatase I" evidence="2">
    <location>
        <begin position="8"/>
        <end position="59"/>
    </location>
</feature>
<evidence type="ECO:0000259" key="2">
    <source>
        <dbReference type="Pfam" id="PF01451"/>
    </source>
</evidence>
<organism evidence="3 4">
    <name type="scientific">Cupriavidus basilensis OR16</name>
    <dbReference type="NCBI Taxonomy" id="1127483"/>
    <lineage>
        <taxon>Bacteria</taxon>
        <taxon>Pseudomonadati</taxon>
        <taxon>Pseudomonadota</taxon>
        <taxon>Betaproteobacteria</taxon>
        <taxon>Burkholderiales</taxon>
        <taxon>Burkholderiaceae</taxon>
        <taxon>Cupriavidus</taxon>
    </lineage>
</organism>
<dbReference type="AlphaFoldDB" id="H1SDC4"/>
<accession>H1SDC4</accession>
<proteinExistence type="predicted"/>
<reference evidence="3 4" key="1">
    <citation type="journal article" date="2012" name="J. Bacteriol.">
        <title>De Novo Genome Project of Cupriavidus basilensis OR16.</title>
        <authorList>
            <person name="Cserhati M."/>
            <person name="Kriszt B."/>
            <person name="Szoboszlay S."/>
            <person name="Toth A."/>
            <person name="Szabo I."/>
            <person name="Tancsics A."/>
            <person name="Nagy I."/>
            <person name="Horvath B."/>
            <person name="Nagy I."/>
            <person name="Kukolya J."/>
        </authorList>
    </citation>
    <scope>NUCLEOTIDE SEQUENCE [LARGE SCALE GENOMIC DNA]</scope>
    <source>
        <strain evidence="3 4">OR16</strain>
    </source>
</reference>
<dbReference type="RefSeq" id="WP_006162028.1">
    <property type="nucleotide sequence ID" value="NZ_AHJE01000090.1"/>
</dbReference>
<dbReference type="GO" id="GO:0046685">
    <property type="term" value="P:response to arsenic-containing substance"/>
    <property type="evidence" value="ECO:0007669"/>
    <property type="project" value="UniProtKB-KW"/>
</dbReference>
<dbReference type="OrthoDB" id="9793058at2"/>
<dbReference type="Proteomes" id="UP000005808">
    <property type="component" value="Unassembled WGS sequence"/>
</dbReference>
<gene>
    <name evidence="3" type="ORF">OR16_31249</name>
</gene>
<dbReference type="PANTHER" id="PTHR43428">
    <property type="entry name" value="ARSENATE REDUCTASE"/>
    <property type="match status" value="1"/>
</dbReference>